<dbReference type="NCBIfam" id="NF033205">
    <property type="entry name" value="IPExxxVDY"/>
    <property type="match status" value="1"/>
</dbReference>
<name>A0AAP2D8S7_9BACT</name>
<organism evidence="1 2">
    <name type="scientific">Dawidia soli</name>
    <dbReference type="NCBI Taxonomy" id="2782352"/>
    <lineage>
        <taxon>Bacteria</taxon>
        <taxon>Pseudomonadati</taxon>
        <taxon>Bacteroidota</taxon>
        <taxon>Cytophagia</taxon>
        <taxon>Cytophagales</taxon>
        <taxon>Chryseotaleaceae</taxon>
        <taxon>Dawidia</taxon>
    </lineage>
</organism>
<evidence type="ECO:0000313" key="1">
    <source>
        <dbReference type="EMBL" id="MBT1687329.1"/>
    </source>
</evidence>
<keyword evidence="2" id="KW-1185">Reference proteome</keyword>
<proteinExistence type="predicted"/>
<reference evidence="1 2" key="1">
    <citation type="submission" date="2021-05" db="EMBL/GenBank/DDBJ databases">
        <title>A Polyphasic approach of four new species of the genus Ohtaekwangia: Ohtaekwangia histidinii sp. nov., Ohtaekwangia cretensis sp. nov., Ohtaekwangia indiensis sp. nov., Ohtaekwangia reichenbachii sp. nov. from diverse environment.</title>
        <authorList>
            <person name="Octaviana S."/>
        </authorList>
    </citation>
    <scope>NUCLEOTIDE SEQUENCE [LARGE SCALE GENOMIC DNA]</scope>
    <source>
        <strain evidence="1 2">PWU37</strain>
    </source>
</reference>
<evidence type="ECO:0000313" key="2">
    <source>
        <dbReference type="Proteomes" id="UP001319180"/>
    </source>
</evidence>
<dbReference type="EMBL" id="JAHESC010000015">
    <property type="protein sequence ID" value="MBT1687329.1"/>
    <property type="molecule type" value="Genomic_DNA"/>
</dbReference>
<dbReference type="InterPro" id="IPR047690">
    <property type="entry name" value="IPExxxVDY_fam"/>
</dbReference>
<dbReference type="RefSeq" id="WP_254090560.1">
    <property type="nucleotide sequence ID" value="NZ_JAHESC010000015.1"/>
</dbReference>
<protein>
    <submittedName>
        <fullName evidence="1">IPExxxVDY family protein</fullName>
    </submittedName>
</protein>
<dbReference type="AlphaFoldDB" id="A0AAP2D8S7"/>
<accession>A0AAP2D8S7</accession>
<gene>
    <name evidence="1" type="ORF">KK078_12220</name>
</gene>
<dbReference type="Proteomes" id="UP001319180">
    <property type="component" value="Unassembled WGS sequence"/>
</dbReference>
<sequence length="140" mass="16210">MKKSKLVIDYEYDFDLLGLTTAAKGYKLAWDMNQALHIQLVKQPDLVVGFKNNDERSFSFYAFETQINRLKLFKNRPAEGDTGKYFLIPEFPHFDFIILAAMKDQYAHPQLLELIKSISSVQFAAFIPMEGLKSKSNFIF</sequence>
<comment type="caution">
    <text evidence="1">The sequence shown here is derived from an EMBL/GenBank/DDBJ whole genome shotgun (WGS) entry which is preliminary data.</text>
</comment>